<feature type="transmembrane region" description="Helical" evidence="1">
    <location>
        <begin position="403"/>
        <end position="428"/>
    </location>
</feature>
<protein>
    <submittedName>
        <fullName evidence="2">Uncharacterized protein</fullName>
    </submittedName>
</protein>
<evidence type="ECO:0000313" key="3">
    <source>
        <dbReference type="Proteomes" id="UP000230214"/>
    </source>
</evidence>
<evidence type="ECO:0000256" key="1">
    <source>
        <dbReference type="SAM" id="Phobius"/>
    </source>
</evidence>
<organism evidence="2 3">
    <name type="scientific">candidate division WWE3 bacterium CG10_big_fil_rev_8_21_14_0_10_32_10</name>
    <dbReference type="NCBI Taxonomy" id="1975090"/>
    <lineage>
        <taxon>Bacteria</taxon>
        <taxon>Katanobacteria</taxon>
    </lineage>
</organism>
<feature type="transmembrane region" description="Helical" evidence="1">
    <location>
        <begin position="434"/>
        <end position="452"/>
    </location>
</feature>
<feature type="transmembrane region" description="Helical" evidence="1">
    <location>
        <begin position="6"/>
        <end position="27"/>
    </location>
</feature>
<comment type="caution">
    <text evidence="2">The sequence shown here is derived from an EMBL/GenBank/DDBJ whole genome shotgun (WGS) entry which is preliminary data.</text>
</comment>
<feature type="transmembrane region" description="Helical" evidence="1">
    <location>
        <begin position="331"/>
        <end position="364"/>
    </location>
</feature>
<dbReference type="Proteomes" id="UP000230214">
    <property type="component" value="Unassembled WGS sequence"/>
</dbReference>
<keyword evidence="1" id="KW-1133">Transmembrane helix</keyword>
<gene>
    <name evidence="2" type="ORF">COV24_02525</name>
</gene>
<feature type="transmembrane region" description="Helical" evidence="1">
    <location>
        <begin position="370"/>
        <end position="391"/>
    </location>
</feature>
<feature type="transmembrane region" description="Helical" evidence="1">
    <location>
        <begin position="281"/>
        <end position="301"/>
    </location>
</feature>
<feature type="transmembrane region" description="Helical" evidence="1">
    <location>
        <begin position="243"/>
        <end position="261"/>
    </location>
</feature>
<reference evidence="2 3" key="1">
    <citation type="submission" date="2017-09" db="EMBL/GenBank/DDBJ databases">
        <title>Depth-based differentiation of microbial function through sediment-hosted aquifers and enrichment of novel symbionts in the deep terrestrial subsurface.</title>
        <authorList>
            <person name="Probst A.J."/>
            <person name="Ladd B."/>
            <person name="Jarett J.K."/>
            <person name="Geller-Mcgrath D.E."/>
            <person name="Sieber C.M."/>
            <person name="Emerson J.B."/>
            <person name="Anantharaman K."/>
            <person name="Thomas B.C."/>
            <person name="Malmstrom R."/>
            <person name="Stieglmeier M."/>
            <person name="Klingl A."/>
            <person name="Woyke T."/>
            <person name="Ryan C.M."/>
            <person name="Banfield J.F."/>
        </authorList>
    </citation>
    <scope>NUCLEOTIDE SEQUENCE [LARGE SCALE GENOMIC DNA]</scope>
    <source>
        <strain evidence="2">CG10_big_fil_rev_8_21_14_0_10_32_10</strain>
    </source>
</reference>
<proteinExistence type="predicted"/>
<evidence type="ECO:0000313" key="2">
    <source>
        <dbReference type="EMBL" id="PIR43498.1"/>
    </source>
</evidence>
<sequence length="490" mass="52044">MNKKLLSKFFILFSAIYLGIFALAFLFNKTGFSNYKTHVTKYWENDKHLAELMDTTQNTNMLASSSNGEVKAWDIPVISPALQAIKVGMKIYDCAANNYGFVGCTGTSLAEVGTKAILGGSLADCESVAESAKTSGQLKGTPECDIDNNVINKLDPGSDPTVTEVSSFDGSGGLMGLTTSLTRSVFKETDGLTNMNAYASDLKNQVPLLGGSKTANAAWWGASLKGLTLGQGFYQLWVASRNMTYYLIIIPTVAFGFAIMFKMQINPQTQITLMKAIPRLLIVIILITFSYPIAALMVQLAEPVADVGVSLIASMTSTSTVTDLSSMNGQLFILIFILVGSLGGGFVGAIFALILGVFILIALARYLFTAFILMVKAGFLISLGPLILLVAGFPGREGVIKQYFINLAANIFGLSAISVLFAASYYVVYLGFSNVNLLIMASLVFIGVGLLWKAPSASKMLSQAMGASSLLEGMGVGGGGADARKPGGRK</sequence>
<accession>A0A2H0RAF5</accession>
<keyword evidence="1" id="KW-0812">Transmembrane</keyword>
<dbReference type="EMBL" id="PCXU01000022">
    <property type="protein sequence ID" value="PIR43498.1"/>
    <property type="molecule type" value="Genomic_DNA"/>
</dbReference>
<name>A0A2H0RAF5_UNCKA</name>
<keyword evidence="1" id="KW-0472">Membrane</keyword>
<dbReference type="AlphaFoldDB" id="A0A2H0RAF5"/>